<dbReference type="InterPro" id="IPR011050">
    <property type="entry name" value="Pectin_lyase_fold/virulence"/>
</dbReference>
<feature type="domain" description="Autotransporter" evidence="9">
    <location>
        <begin position="743"/>
        <end position="1021"/>
    </location>
</feature>
<reference evidence="10" key="1">
    <citation type="submission" date="2022-06" db="EMBL/GenBank/DDBJ databases">
        <title>Akkermansia biwalacus sp. nov., an anaerobic mucin-degrading bacterium isolated from human intestine.</title>
        <authorList>
            <person name="Kobayashi Y."/>
            <person name="Inoue S."/>
            <person name="Kawahara T."/>
            <person name="Kohda N."/>
        </authorList>
    </citation>
    <scope>NUCLEOTIDE SEQUENCE</scope>
    <source>
        <strain evidence="10">WON2089</strain>
    </source>
</reference>
<keyword evidence="11" id="KW-1185">Reference proteome</keyword>
<feature type="signal peptide" evidence="8">
    <location>
        <begin position="1"/>
        <end position="25"/>
    </location>
</feature>
<dbReference type="InterPro" id="IPR006626">
    <property type="entry name" value="PbH1"/>
</dbReference>
<dbReference type="SUPFAM" id="SSF103515">
    <property type="entry name" value="Autotransporter"/>
    <property type="match status" value="1"/>
</dbReference>
<evidence type="ECO:0000256" key="5">
    <source>
        <dbReference type="ARBA" id="ARBA00022729"/>
    </source>
</evidence>
<accession>A0ABN6QLN2</accession>
<dbReference type="SMART" id="SM00869">
    <property type="entry name" value="Autotransporter"/>
    <property type="match status" value="1"/>
</dbReference>
<organism evidence="10 11">
    <name type="scientific">Akkermansia biwaensis</name>
    <dbReference type="NCBI Taxonomy" id="2946555"/>
    <lineage>
        <taxon>Bacteria</taxon>
        <taxon>Pseudomonadati</taxon>
        <taxon>Verrucomicrobiota</taxon>
        <taxon>Verrucomicrobiia</taxon>
        <taxon>Verrucomicrobiales</taxon>
        <taxon>Akkermansiaceae</taxon>
        <taxon>Akkermansia</taxon>
    </lineage>
</organism>
<evidence type="ECO:0000256" key="1">
    <source>
        <dbReference type="ARBA" id="ARBA00004196"/>
    </source>
</evidence>
<gene>
    <name evidence="10" type="primary">pmpH</name>
    <name evidence="10" type="ORF">Abiwalacus_18840</name>
</gene>
<comment type="subcellular location">
    <subcellularLocation>
        <location evidence="1">Cell envelope</location>
    </subcellularLocation>
    <subcellularLocation>
        <location evidence="2">Cell outer membrane</location>
    </subcellularLocation>
    <subcellularLocation>
        <location evidence="3">Secreted</location>
    </subcellularLocation>
</comment>
<evidence type="ECO:0000313" key="11">
    <source>
        <dbReference type="Proteomes" id="UP001062263"/>
    </source>
</evidence>
<evidence type="ECO:0000256" key="8">
    <source>
        <dbReference type="SAM" id="SignalP"/>
    </source>
</evidence>
<evidence type="ECO:0000256" key="3">
    <source>
        <dbReference type="ARBA" id="ARBA00004613"/>
    </source>
</evidence>
<keyword evidence="5 8" id="KW-0732">Signal</keyword>
<evidence type="ECO:0000313" key="10">
    <source>
        <dbReference type="EMBL" id="BDL44310.1"/>
    </source>
</evidence>
<keyword evidence="7" id="KW-0998">Cell outer membrane</keyword>
<dbReference type="InterPro" id="IPR036709">
    <property type="entry name" value="Autotransporte_beta_dom_sf"/>
</dbReference>
<protein>
    <submittedName>
        <fullName evidence="10">Outer membrane protein PmpH</fullName>
    </submittedName>
</protein>
<dbReference type="InterPro" id="IPR005546">
    <property type="entry name" value="Autotransporte_beta"/>
</dbReference>
<dbReference type="Gene3D" id="2.40.128.130">
    <property type="entry name" value="Autotransporter beta-domain"/>
    <property type="match status" value="1"/>
</dbReference>
<dbReference type="Proteomes" id="UP001062263">
    <property type="component" value="Chromosome"/>
</dbReference>
<dbReference type="SUPFAM" id="SSF51126">
    <property type="entry name" value="Pectin lyase-like"/>
    <property type="match status" value="1"/>
</dbReference>
<keyword evidence="6" id="KW-0472">Membrane</keyword>
<evidence type="ECO:0000256" key="6">
    <source>
        <dbReference type="ARBA" id="ARBA00023136"/>
    </source>
</evidence>
<sequence length="1021" mass="108630">MKITIPFLLRRGLLAGFFLSLSASAADYTVDASQTSDPGRKVYQTLAELASAGVLAAGDTVILNNDDSSLTSKLPVLVNFRSNDPETPRTVDLSGLGNTPLFSPATGNYTLNMESVVFSNAPARVFFYTNSSSSAPISLKISDNASFTGNYCSDRNSFTGYGYGGVVCLHSYAATALTVGNNAVFTDNHAIGSGGAICVHSYGRAAALTMGNNAAFTGNYASGNDGGAIHVYGTDGSTVLIGDNAIFTGNYVSSGYSGSGGAIYVVMPDSTRYGGNSLVMGSNAVFSGNYVSGRYGNGGAIALSSASRSETSSLVLGPDAVFTGNYVFSSAGPSYESIGSGGAIYIASSRYSNITVQDGATFTGNYAWTKGGAILMQGSYAGSSSQFLALTRDVLFSGNMTGGTFTRHSDGSFSVENGIANAIHMGGDQNVQLAASEGRQIRFNDPVTSSALSSSRENIAFSINQYMDGDNPRTTGGTVIFSGELYQGEDSHLVASRYNDFKGQTTLYGGTLVLEHNVVFGNSDLREDTSMTLENGTLEITGGSTVNAASFTVSHADIVLRPGSSAFINARDVDISHGFIFDMQKQLPWASSPQSSRGISISAADSFTLGGSVGILDNGVSADYFYADNSWAQKRVFIVLTDSDKTHEGDFSGPYSLATGSEDVDSPYAYTGTWSHQWLDADGDGFSEQLQLVWTPTPGKEDIQEILPELAGDMTLNSMWSSASNALGMSGAALGSLDALRFLAGPENNYWVKGLGDFLFHATEGGRDGFDYNGGGYAVGADRRVAKNTILGLGFGDLYGRLYSRSFVGDIGQQTRIAMLYGGWYKDLGRKDALMVTASAGYGWTANRMNSFHTGGWSRGKWTNRTLAATLNGKWSRRLSDVLEVDFNLGLEYTDVTQGSFTETGWDARRFEKGHLKNLSLPVGVGLTCRSELKGREWINSVAVSYLPDVYRENPSAPAQRLLNGYRWEARGTAPDRNAVRVNVNSALQLNARWRAYAGYEFEGRNKAVAHRFNAGVSFAY</sequence>
<dbReference type="RefSeq" id="WP_215434851.1">
    <property type="nucleotide sequence ID" value="NZ_AP025943.1"/>
</dbReference>
<evidence type="ECO:0000256" key="7">
    <source>
        <dbReference type="ARBA" id="ARBA00023237"/>
    </source>
</evidence>
<evidence type="ECO:0000259" key="9">
    <source>
        <dbReference type="PROSITE" id="PS51208"/>
    </source>
</evidence>
<dbReference type="EMBL" id="AP025943">
    <property type="protein sequence ID" value="BDL44310.1"/>
    <property type="molecule type" value="Genomic_DNA"/>
</dbReference>
<feature type="chain" id="PRO_5047474427" evidence="8">
    <location>
        <begin position="26"/>
        <end position="1021"/>
    </location>
</feature>
<dbReference type="SMART" id="SM00710">
    <property type="entry name" value="PbH1"/>
    <property type="match status" value="7"/>
</dbReference>
<dbReference type="PROSITE" id="PS51208">
    <property type="entry name" value="AUTOTRANSPORTER"/>
    <property type="match status" value="1"/>
</dbReference>
<keyword evidence="4" id="KW-0964">Secreted</keyword>
<dbReference type="InterPro" id="IPR003368">
    <property type="entry name" value="POMP_repeat"/>
</dbReference>
<evidence type="ECO:0000256" key="2">
    <source>
        <dbReference type="ARBA" id="ARBA00004442"/>
    </source>
</evidence>
<dbReference type="Pfam" id="PF03797">
    <property type="entry name" value="Autotransporter"/>
    <property type="match status" value="1"/>
</dbReference>
<dbReference type="Pfam" id="PF02415">
    <property type="entry name" value="Chlam_PMP"/>
    <property type="match status" value="1"/>
</dbReference>
<name>A0ABN6QLN2_9BACT</name>
<proteinExistence type="predicted"/>
<evidence type="ECO:0000256" key="4">
    <source>
        <dbReference type="ARBA" id="ARBA00022525"/>
    </source>
</evidence>